<dbReference type="PANTHER" id="PTHR23518">
    <property type="entry name" value="C-METHYLTRANSFERASE"/>
    <property type="match status" value="1"/>
</dbReference>
<feature type="domain" description="Major facilitator superfamily (MFS) profile" evidence="7">
    <location>
        <begin position="50"/>
        <end position="462"/>
    </location>
</feature>
<dbReference type="PROSITE" id="PS50850">
    <property type="entry name" value="MFS"/>
    <property type="match status" value="1"/>
</dbReference>
<feature type="transmembrane region" description="Helical" evidence="6">
    <location>
        <begin position="118"/>
        <end position="137"/>
    </location>
</feature>
<dbReference type="InterPro" id="IPR020846">
    <property type="entry name" value="MFS_dom"/>
</dbReference>
<dbReference type="Gene3D" id="1.20.1250.20">
    <property type="entry name" value="MFS general substrate transporter like domains"/>
    <property type="match status" value="2"/>
</dbReference>
<keyword evidence="3 6" id="KW-1133">Transmembrane helix</keyword>
<comment type="subcellular location">
    <subcellularLocation>
        <location evidence="1">Cell membrane</location>
        <topology evidence="1">Multi-pass membrane protein</topology>
    </subcellularLocation>
</comment>
<dbReference type="GO" id="GO:0022857">
    <property type="term" value="F:transmembrane transporter activity"/>
    <property type="evidence" value="ECO:0007669"/>
    <property type="project" value="InterPro"/>
</dbReference>
<evidence type="ECO:0000259" key="7">
    <source>
        <dbReference type="PROSITE" id="PS50850"/>
    </source>
</evidence>
<dbReference type="InterPro" id="IPR011701">
    <property type="entry name" value="MFS"/>
</dbReference>
<comment type="caution">
    <text evidence="8">The sequence shown here is derived from an EMBL/GenBank/DDBJ whole genome shotgun (WGS) entry which is preliminary data.</text>
</comment>
<feature type="region of interest" description="Disordered" evidence="5">
    <location>
        <begin position="1"/>
        <end position="38"/>
    </location>
</feature>
<organism evidence="8 9">
    <name type="scientific">Microbacterium allomyrinae</name>
    <dbReference type="NCBI Taxonomy" id="2830666"/>
    <lineage>
        <taxon>Bacteria</taxon>
        <taxon>Bacillati</taxon>
        <taxon>Actinomycetota</taxon>
        <taxon>Actinomycetes</taxon>
        <taxon>Micrococcales</taxon>
        <taxon>Microbacteriaceae</taxon>
        <taxon>Microbacterium</taxon>
    </lineage>
</organism>
<keyword evidence="9" id="KW-1185">Reference proteome</keyword>
<dbReference type="EMBL" id="JAGTTN010000001">
    <property type="protein sequence ID" value="MCC2031405.1"/>
    <property type="molecule type" value="Genomic_DNA"/>
</dbReference>
<feature type="transmembrane region" description="Helical" evidence="6">
    <location>
        <begin position="438"/>
        <end position="457"/>
    </location>
</feature>
<evidence type="ECO:0000256" key="5">
    <source>
        <dbReference type="SAM" id="MobiDB-lite"/>
    </source>
</evidence>
<keyword evidence="2 6" id="KW-0812">Transmembrane</keyword>
<protein>
    <submittedName>
        <fullName evidence="8">MFS transporter</fullName>
    </submittedName>
</protein>
<evidence type="ECO:0000313" key="9">
    <source>
        <dbReference type="Proteomes" id="UP001139354"/>
    </source>
</evidence>
<evidence type="ECO:0000313" key="8">
    <source>
        <dbReference type="EMBL" id="MCC2031405.1"/>
    </source>
</evidence>
<dbReference type="SUPFAM" id="SSF103473">
    <property type="entry name" value="MFS general substrate transporter"/>
    <property type="match status" value="1"/>
</dbReference>
<feature type="transmembrane region" description="Helical" evidence="6">
    <location>
        <begin position="50"/>
        <end position="67"/>
    </location>
</feature>
<evidence type="ECO:0000256" key="1">
    <source>
        <dbReference type="ARBA" id="ARBA00004651"/>
    </source>
</evidence>
<feature type="transmembrane region" description="Helical" evidence="6">
    <location>
        <begin position="399"/>
        <end position="418"/>
    </location>
</feature>
<proteinExistence type="predicted"/>
<dbReference type="GO" id="GO:0005886">
    <property type="term" value="C:plasma membrane"/>
    <property type="evidence" value="ECO:0007669"/>
    <property type="project" value="UniProtKB-SubCell"/>
</dbReference>
<dbReference type="Proteomes" id="UP001139354">
    <property type="component" value="Unassembled WGS sequence"/>
</dbReference>
<feature type="transmembrane region" description="Helical" evidence="6">
    <location>
        <begin position="221"/>
        <end position="240"/>
    </location>
</feature>
<evidence type="ECO:0000256" key="4">
    <source>
        <dbReference type="ARBA" id="ARBA00023136"/>
    </source>
</evidence>
<evidence type="ECO:0000256" key="2">
    <source>
        <dbReference type="ARBA" id="ARBA00022692"/>
    </source>
</evidence>
<dbReference type="Pfam" id="PF07690">
    <property type="entry name" value="MFS_1"/>
    <property type="match status" value="1"/>
</dbReference>
<evidence type="ECO:0000256" key="6">
    <source>
        <dbReference type="SAM" id="Phobius"/>
    </source>
</evidence>
<feature type="transmembrane region" description="Helical" evidence="6">
    <location>
        <begin position="272"/>
        <end position="297"/>
    </location>
</feature>
<sequence>MPADTPASSPRPAVEPASSAARPAADHTPADAPRAGAPAPRRLAPLAGRTWWVVVIVGFVGQLAWTVENMYLNLFVYDTITSDPTVIAILVAASAVAATLATMVVGAWSDKVRSRRPFIAIGYILWGATTAMFGFVQPESGAAAAQVVGTAVVAVILLDCVMSFFGSGANDAAFNAWVTDSTRPSNRGRVDGVLAVLPLISMLLVFGALDPLTQAGQWKLFFGLIGGATAVVGVIAWFLVRDAPDIETTSDGYFAAFVHGLRPSTVKANPRLYTLLAAWAIIGTSSQVFIPYLIIYIQRYLRIDGYAMVLASVLVLAAVISVLGGRVIDRVGKLRAVMPAVALMIVGLIGMFFARDMFTVIVFGTIMMGGFMLSTASLSANVRDQTPVDRVGMVQGLRMIFVVLIPMVIGPFVGALVILGANETYEDLGVVKQVPTPWMFVAAAVIAILVLVPLMFVRRERIAADASAVVDA</sequence>
<feature type="transmembrane region" description="Helical" evidence="6">
    <location>
        <begin position="190"/>
        <end position="209"/>
    </location>
</feature>
<feature type="transmembrane region" description="Helical" evidence="6">
    <location>
        <begin position="336"/>
        <end position="354"/>
    </location>
</feature>
<dbReference type="InterPro" id="IPR036259">
    <property type="entry name" value="MFS_trans_sf"/>
</dbReference>
<accession>A0A9X1LSY7</accession>
<dbReference type="AlphaFoldDB" id="A0A9X1LSY7"/>
<dbReference type="PANTHER" id="PTHR23518:SF2">
    <property type="entry name" value="MAJOR FACILITATOR SUPERFAMILY TRANSPORTER"/>
    <property type="match status" value="1"/>
</dbReference>
<feature type="transmembrane region" description="Helical" evidence="6">
    <location>
        <begin position="87"/>
        <end position="106"/>
    </location>
</feature>
<feature type="transmembrane region" description="Helical" evidence="6">
    <location>
        <begin position="303"/>
        <end position="324"/>
    </location>
</feature>
<name>A0A9X1LSY7_9MICO</name>
<gene>
    <name evidence="8" type="ORF">KEC57_04320</name>
</gene>
<dbReference type="RefSeq" id="WP_229383286.1">
    <property type="nucleotide sequence ID" value="NZ_JAGTTN010000001.1"/>
</dbReference>
<evidence type="ECO:0000256" key="3">
    <source>
        <dbReference type="ARBA" id="ARBA00022989"/>
    </source>
</evidence>
<keyword evidence="4 6" id="KW-0472">Membrane</keyword>
<feature type="transmembrane region" description="Helical" evidence="6">
    <location>
        <begin position="360"/>
        <end position="378"/>
    </location>
</feature>
<reference evidence="8" key="1">
    <citation type="submission" date="2021-04" db="EMBL/GenBank/DDBJ databases">
        <title>Microbacterium tenobrionis sp. nov. and Microbacterium allomyrinae sp. nov., isolated from larvae of Tenobrio molitor and Allomyrina dichotoma, respectively.</title>
        <authorList>
            <person name="Lee S.D."/>
        </authorList>
    </citation>
    <scope>NUCLEOTIDE SEQUENCE</scope>
    <source>
        <strain evidence="8">BWT-G7</strain>
    </source>
</reference>
<feature type="transmembrane region" description="Helical" evidence="6">
    <location>
        <begin position="143"/>
        <end position="169"/>
    </location>
</feature>